<evidence type="ECO:0000256" key="4">
    <source>
        <dbReference type="ARBA" id="ARBA00022989"/>
    </source>
</evidence>
<evidence type="ECO:0000313" key="11">
    <source>
        <dbReference type="WBParaSite" id="PTRK_0001167900.1"/>
    </source>
</evidence>
<reference evidence="11" key="1">
    <citation type="submission" date="2017-02" db="UniProtKB">
        <authorList>
            <consortium name="WormBaseParasite"/>
        </authorList>
    </citation>
    <scope>IDENTIFICATION</scope>
</reference>
<evidence type="ECO:0000256" key="3">
    <source>
        <dbReference type="ARBA" id="ARBA00022692"/>
    </source>
</evidence>
<dbReference type="WBParaSite" id="PTRK_0001167900.1">
    <property type="protein sequence ID" value="PTRK_0001167900.1"/>
    <property type="gene ID" value="PTRK_0001167900"/>
</dbReference>
<evidence type="ECO:0000256" key="5">
    <source>
        <dbReference type="ARBA" id="ARBA00023136"/>
    </source>
</evidence>
<dbReference type="Gene3D" id="1.20.1250.20">
    <property type="entry name" value="MFS general substrate transporter like domains"/>
    <property type="match status" value="1"/>
</dbReference>
<sequence length="438" mass="49150">MRSNLRNVIQLSSGVVILFSSFSCHGFITVAVLKTLVQINPDIYKDCAYIALCFYYSSFMISCLCSAFIVSKIGSKVGLIFGSLCFTIYMLQFILFYEYIFYLLNILLGFAAAILWTSQGEKLASYSDVETSERNTTIFMAITQNGILFGGIFMLIIAFGVDNIDHLSLIDIRIYYIIFSAICFVGVLTFIFLPNAIIINDFEKRMPLNSLNDKEMEEETKNCKKSSLIKIATKKEMITLIPIYLFLGVSLSFFSVVIPSLLPSSESLKKHIEWFGPICYILFGFGQICGSFTFSFLTKHSGILSKKGKVLLAMFGYSFSFSVFILYIPHNSLRGYGFLTPLMSVLALANFIYGFSDIMFKTQVTSELLEILPKNGGEAFALFNFWIAAGAASSFLSSMYINFLIQCSILFGMLVIAFMSYVTLQKIKTSSRSMDNDS</sequence>
<dbReference type="PROSITE" id="PS51257">
    <property type="entry name" value="PROKAR_LIPOPROTEIN"/>
    <property type="match status" value="1"/>
</dbReference>
<dbReference type="InterPro" id="IPR010291">
    <property type="entry name" value="Ion_channel_UNC-93"/>
</dbReference>
<dbReference type="PANTHER" id="PTHR23294">
    <property type="entry name" value="ET TRANSLATION PRODUCT-RELATED"/>
    <property type="match status" value="1"/>
</dbReference>
<feature type="transmembrane region" description="Helical" evidence="9">
    <location>
        <begin position="100"/>
        <end position="117"/>
    </location>
</feature>
<proteinExistence type="inferred from homology"/>
<feature type="transmembrane region" description="Helical" evidence="9">
    <location>
        <begin position="403"/>
        <end position="424"/>
    </location>
</feature>
<evidence type="ECO:0000256" key="6">
    <source>
        <dbReference type="ARBA" id="ARBA00023180"/>
    </source>
</evidence>
<keyword evidence="6" id="KW-0325">Glycoprotein</keyword>
<dbReference type="Proteomes" id="UP000038045">
    <property type="component" value="Unplaced"/>
</dbReference>
<accession>A0A0N4ZT48</accession>
<feature type="transmembrane region" description="Helical" evidence="9">
    <location>
        <begin position="274"/>
        <end position="298"/>
    </location>
</feature>
<evidence type="ECO:0000313" key="10">
    <source>
        <dbReference type="Proteomes" id="UP000038045"/>
    </source>
</evidence>
<dbReference type="AlphaFoldDB" id="A0A0N4ZT48"/>
<organism evidence="10 11">
    <name type="scientific">Parastrongyloides trichosuri</name>
    <name type="common">Possum-specific nematode worm</name>
    <dbReference type="NCBI Taxonomy" id="131310"/>
    <lineage>
        <taxon>Eukaryota</taxon>
        <taxon>Metazoa</taxon>
        <taxon>Ecdysozoa</taxon>
        <taxon>Nematoda</taxon>
        <taxon>Chromadorea</taxon>
        <taxon>Rhabditida</taxon>
        <taxon>Tylenchina</taxon>
        <taxon>Panagrolaimomorpha</taxon>
        <taxon>Strongyloidoidea</taxon>
        <taxon>Strongyloididae</taxon>
        <taxon>Parastrongyloides</taxon>
    </lineage>
</organism>
<dbReference type="GO" id="GO:0016020">
    <property type="term" value="C:membrane"/>
    <property type="evidence" value="ECO:0007669"/>
    <property type="project" value="UniProtKB-SubCell"/>
</dbReference>
<feature type="transmembrane region" description="Helical" evidence="9">
    <location>
        <begin position="48"/>
        <end position="70"/>
    </location>
</feature>
<dbReference type="InterPro" id="IPR036259">
    <property type="entry name" value="MFS_trans_sf"/>
</dbReference>
<keyword evidence="10" id="KW-1185">Reference proteome</keyword>
<feature type="transmembrane region" description="Helical" evidence="9">
    <location>
        <begin position="335"/>
        <end position="355"/>
    </location>
</feature>
<dbReference type="PANTHER" id="PTHR23294:SF0">
    <property type="entry name" value="UNC93-LIKE PROTEIN MFSD11"/>
    <property type="match status" value="1"/>
</dbReference>
<feature type="transmembrane region" description="Helical" evidence="9">
    <location>
        <begin position="376"/>
        <end position="397"/>
    </location>
</feature>
<evidence type="ECO:0000256" key="1">
    <source>
        <dbReference type="ARBA" id="ARBA00004141"/>
    </source>
</evidence>
<keyword evidence="5 9" id="KW-0472">Membrane</keyword>
<feature type="transmembrane region" description="Helical" evidence="9">
    <location>
        <begin position="138"/>
        <end position="161"/>
    </location>
</feature>
<evidence type="ECO:0000256" key="8">
    <source>
        <dbReference type="ARBA" id="ARBA00041910"/>
    </source>
</evidence>
<feature type="transmembrane region" description="Helical" evidence="9">
    <location>
        <begin position="173"/>
        <end position="198"/>
    </location>
</feature>
<keyword evidence="4 9" id="KW-1133">Transmembrane helix</keyword>
<name>A0A0N4ZT48_PARTI</name>
<evidence type="ECO:0000256" key="2">
    <source>
        <dbReference type="ARBA" id="ARBA00009172"/>
    </source>
</evidence>
<keyword evidence="3 9" id="KW-0812">Transmembrane</keyword>
<feature type="transmembrane region" description="Helical" evidence="9">
    <location>
        <begin position="310"/>
        <end position="329"/>
    </location>
</feature>
<evidence type="ECO:0000256" key="9">
    <source>
        <dbReference type="SAM" id="Phobius"/>
    </source>
</evidence>
<dbReference type="SUPFAM" id="SSF103473">
    <property type="entry name" value="MFS general substrate transporter"/>
    <property type="match status" value="1"/>
</dbReference>
<comment type="subcellular location">
    <subcellularLocation>
        <location evidence="1">Membrane</location>
        <topology evidence="1">Multi-pass membrane protein</topology>
    </subcellularLocation>
</comment>
<comment type="similarity">
    <text evidence="2">Belongs to the unc-93 family.</text>
</comment>
<feature type="transmembrane region" description="Helical" evidence="9">
    <location>
        <begin position="237"/>
        <end position="262"/>
    </location>
</feature>
<protein>
    <recommendedName>
        <fullName evidence="7">UNC93-like protein MFSD11</fullName>
    </recommendedName>
    <alternativeName>
        <fullName evidence="8">Major facilitator superfamily domain-containing protein 11</fullName>
    </alternativeName>
</protein>
<dbReference type="Pfam" id="PF05978">
    <property type="entry name" value="UNC-93"/>
    <property type="match status" value="1"/>
</dbReference>
<feature type="transmembrane region" description="Helical" evidence="9">
    <location>
        <begin position="77"/>
        <end position="94"/>
    </location>
</feature>
<dbReference type="InterPro" id="IPR051617">
    <property type="entry name" value="UNC-93-like_regulator"/>
</dbReference>
<evidence type="ECO:0000256" key="7">
    <source>
        <dbReference type="ARBA" id="ARBA00040302"/>
    </source>
</evidence>